<dbReference type="InterPro" id="IPR050484">
    <property type="entry name" value="Transf_Hexapept/Carb_Anhydrase"/>
</dbReference>
<dbReference type="PANTHER" id="PTHR13061">
    <property type="entry name" value="DYNACTIN SUBUNIT P25"/>
    <property type="match status" value="1"/>
</dbReference>
<dbReference type="EMBL" id="CP016397">
    <property type="protein sequence ID" value="ASQ47114.1"/>
    <property type="molecule type" value="Genomic_DNA"/>
</dbReference>
<dbReference type="OrthoDB" id="9803036at2"/>
<dbReference type="Pfam" id="PF00132">
    <property type="entry name" value="Hexapep"/>
    <property type="match status" value="1"/>
</dbReference>
<dbReference type="AlphaFoldDB" id="A0A222P5I3"/>
<accession>A0A222P5I3</accession>
<gene>
    <name evidence="1" type="ORF">clem_12900</name>
</gene>
<dbReference type="InterPro" id="IPR047324">
    <property type="entry name" value="LbH_gamma_CA-like"/>
</dbReference>
<dbReference type="CDD" id="cd04645">
    <property type="entry name" value="LbH_gamma_CA_like"/>
    <property type="match status" value="1"/>
</dbReference>
<keyword evidence="1" id="KW-0012">Acyltransferase</keyword>
<keyword evidence="1" id="KW-0808">Transferase</keyword>
<dbReference type="Gene3D" id="2.160.10.10">
    <property type="entry name" value="Hexapeptide repeat proteins"/>
    <property type="match status" value="1"/>
</dbReference>
<protein>
    <submittedName>
        <fullName evidence="1">UDP-3-O-[3-hydroxymyristoyl] glucosamine N-acyltransferase</fullName>
    </submittedName>
</protein>
<dbReference type="Proteomes" id="UP000201728">
    <property type="component" value="Chromosome"/>
</dbReference>
<evidence type="ECO:0000313" key="1">
    <source>
        <dbReference type="EMBL" id="ASQ47114.1"/>
    </source>
</evidence>
<dbReference type="InterPro" id="IPR011004">
    <property type="entry name" value="Trimer_LpxA-like_sf"/>
</dbReference>
<organism evidence="1 2">
    <name type="scientific">Legionella clemsonensis</name>
    <dbReference type="NCBI Taxonomy" id="1867846"/>
    <lineage>
        <taxon>Bacteria</taxon>
        <taxon>Pseudomonadati</taxon>
        <taxon>Pseudomonadota</taxon>
        <taxon>Gammaproteobacteria</taxon>
        <taxon>Legionellales</taxon>
        <taxon>Legionellaceae</taxon>
        <taxon>Legionella</taxon>
    </lineage>
</organism>
<evidence type="ECO:0000313" key="2">
    <source>
        <dbReference type="Proteomes" id="UP000201728"/>
    </source>
</evidence>
<dbReference type="SUPFAM" id="SSF51161">
    <property type="entry name" value="Trimeric LpxA-like enzymes"/>
    <property type="match status" value="1"/>
</dbReference>
<dbReference type="RefSeq" id="WP_094091890.1">
    <property type="nucleotide sequence ID" value="NZ_CP016397.1"/>
</dbReference>
<keyword evidence="2" id="KW-1185">Reference proteome</keyword>
<dbReference type="InterPro" id="IPR001451">
    <property type="entry name" value="Hexapep"/>
</dbReference>
<name>A0A222P5I3_9GAMM</name>
<reference evidence="2" key="1">
    <citation type="submission" date="2016-07" db="EMBL/GenBank/DDBJ databases">
        <authorList>
            <person name="Florea S."/>
            <person name="Webb J.S."/>
            <person name="Jaromczyk J."/>
            <person name="Schardl C.L."/>
        </authorList>
    </citation>
    <scope>NUCLEOTIDE SEQUENCE [LARGE SCALE GENOMIC DNA]</scope>
    <source>
        <strain evidence="2">CDC-D5610</strain>
    </source>
</reference>
<dbReference type="GO" id="GO:0016746">
    <property type="term" value="F:acyltransferase activity"/>
    <property type="evidence" value="ECO:0007669"/>
    <property type="project" value="UniProtKB-KW"/>
</dbReference>
<sequence>MYNIRAFENKYPQIGERVYIDPQATVIGDVQLSDDVSIWPMAVIRGDVNYIKIGDSCNIQDGAILHVTHDGPYTPGGRPLLLGKGITVGHKAVLHACSIDDYCLVGMSALILDDVHIEHHVMLAAGSLVPPGKRLKSGYLYLGNPAKAVRLLTTEELANLEYSANHYKKLKDKYLNAQSLAK</sequence>
<dbReference type="KEGG" id="lcd:clem_12900"/>
<proteinExistence type="predicted"/>
<dbReference type="PANTHER" id="PTHR13061:SF56">
    <property type="entry name" value="PROTEIN YRDA"/>
    <property type="match status" value="1"/>
</dbReference>